<feature type="compositionally biased region" description="Basic residues" evidence="1">
    <location>
        <begin position="111"/>
        <end position="122"/>
    </location>
</feature>
<feature type="region of interest" description="Disordered" evidence="1">
    <location>
        <begin position="107"/>
        <end position="134"/>
    </location>
</feature>
<dbReference type="AlphaFoldDB" id="A0AAW2I147"/>
<gene>
    <name evidence="2" type="ORF">PYX00_003740</name>
</gene>
<feature type="region of interest" description="Disordered" evidence="1">
    <location>
        <begin position="29"/>
        <end position="58"/>
    </location>
</feature>
<evidence type="ECO:0000313" key="2">
    <source>
        <dbReference type="EMBL" id="KAL0276080.1"/>
    </source>
</evidence>
<proteinExistence type="predicted"/>
<reference evidence="2" key="1">
    <citation type="journal article" date="2024" name="Gigascience">
        <title>Chromosome-level genome of the poultry shaft louse Menopon gallinae provides insight into the host-switching and adaptive evolution of parasitic lice.</title>
        <authorList>
            <person name="Xu Y."/>
            <person name="Ma L."/>
            <person name="Liu S."/>
            <person name="Liang Y."/>
            <person name="Liu Q."/>
            <person name="He Z."/>
            <person name="Tian L."/>
            <person name="Duan Y."/>
            <person name="Cai W."/>
            <person name="Li H."/>
            <person name="Song F."/>
        </authorList>
    </citation>
    <scope>NUCLEOTIDE SEQUENCE</scope>
    <source>
        <strain evidence="2">Cailab_2023a</strain>
    </source>
</reference>
<sequence>MVGVGFCTVRDGQVEVPCCLRDLDGEAGLSKRNKNWRNPDGQMGAPDGARVLPPKPPTPVVRKLQDRVIIFQWMQTEKWPDEGQAVGRWYRDKKVDIVSKLKIRRDEEKRVQHRKRVRRRSRNGPGSPLRPGEEFFLVPTSM</sequence>
<organism evidence="2">
    <name type="scientific">Menopon gallinae</name>
    <name type="common">poultry shaft louse</name>
    <dbReference type="NCBI Taxonomy" id="328185"/>
    <lineage>
        <taxon>Eukaryota</taxon>
        <taxon>Metazoa</taxon>
        <taxon>Ecdysozoa</taxon>
        <taxon>Arthropoda</taxon>
        <taxon>Hexapoda</taxon>
        <taxon>Insecta</taxon>
        <taxon>Pterygota</taxon>
        <taxon>Neoptera</taxon>
        <taxon>Paraneoptera</taxon>
        <taxon>Psocodea</taxon>
        <taxon>Troctomorpha</taxon>
        <taxon>Phthiraptera</taxon>
        <taxon>Amblycera</taxon>
        <taxon>Menoponidae</taxon>
        <taxon>Menopon</taxon>
    </lineage>
</organism>
<evidence type="ECO:0000256" key="1">
    <source>
        <dbReference type="SAM" id="MobiDB-lite"/>
    </source>
</evidence>
<comment type="caution">
    <text evidence="2">The sequence shown here is derived from an EMBL/GenBank/DDBJ whole genome shotgun (WGS) entry which is preliminary data.</text>
</comment>
<dbReference type="EMBL" id="JARGDH010000002">
    <property type="protein sequence ID" value="KAL0276080.1"/>
    <property type="molecule type" value="Genomic_DNA"/>
</dbReference>
<protein>
    <submittedName>
        <fullName evidence="2">Uncharacterized protein</fullName>
    </submittedName>
</protein>
<accession>A0AAW2I147</accession>
<name>A0AAW2I147_9NEOP</name>